<dbReference type="Proteomes" id="UP001179647">
    <property type="component" value="Chromosome"/>
</dbReference>
<organism evidence="1 2">
    <name type="scientific">Vagococcus intermedius</name>
    <dbReference type="NCBI Taxonomy" id="2991418"/>
    <lineage>
        <taxon>Bacteria</taxon>
        <taxon>Bacillati</taxon>
        <taxon>Bacillota</taxon>
        <taxon>Bacilli</taxon>
        <taxon>Lactobacillales</taxon>
        <taxon>Enterococcaceae</taxon>
        <taxon>Vagococcus</taxon>
    </lineage>
</organism>
<dbReference type="InterPro" id="IPR002933">
    <property type="entry name" value="Peptidase_M20"/>
</dbReference>
<protein>
    <recommendedName>
        <fullName evidence="3">Peptidase M20 dimerisation domain-containing protein</fullName>
    </recommendedName>
</protein>
<accession>A0AAF0IA72</accession>
<dbReference type="KEGG" id="vie:OL234_04740"/>
<dbReference type="SUPFAM" id="SSF55031">
    <property type="entry name" value="Bacterial exopeptidase dimerisation domain"/>
    <property type="match status" value="1"/>
</dbReference>
<dbReference type="Gene3D" id="3.40.630.10">
    <property type="entry name" value="Zn peptidases"/>
    <property type="match status" value="1"/>
</dbReference>
<dbReference type="Gene3D" id="3.30.70.360">
    <property type="match status" value="1"/>
</dbReference>
<evidence type="ECO:0008006" key="3">
    <source>
        <dbReference type="Google" id="ProtNLM"/>
    </source>
</evidence>
<proteinExistence type="predicted"/>
<name>A0AAF0IA72_9ENTE</name>
<reference evidence="1" key="1">
    <citation type="submission" date="2022-10" db="EMBL/GenBank/DDBJ databases">
        <title>Vagococcus sp. isolated from poultry meat.</title>
        <authorList>
            <person name="Johansson P."/>
            <person name="Bjorkroth J."/>
        </authorList>
    </citation>
    <scope>NUCLEOTIDE SEQUENCE</scope>
    <source>
        <strain evidence="1">STAA11</strain>
    </source>
</reference>
<dbReference type="InterPro" id="IPR017439">
    <property type="entry name" value="Amidohydrolase"/>
</dbReference>
<dbReference type="Pfam" id="PF01546">
    <property type="entry name" value="Peptidase_M20"/>
    <property type="match status" value="1"/>
</dbReference>
<sequence length="371" mass="41442">MITNQLITKTVIAFQNYLYQTAFFLENEQQGLSQKVTSDFIKKELATLNLPIYPSSNTGFFAVLDSGKPGKTIALRSGLDRHLLNDTKVSYIDNDSTLHFENQMKNIATMLATAHILKSWQSDWTGKVIFIFEDSEKNGTGIFKMVQSLSKWPIDAIYGWHLTEKLESGTCSLTPGPVMRGKRRLSVDIENRGQERANALLAGSMIISELLSTCNNEVTHLDITQINTPVVPGTIPRLIRIKGRLSFLNAEEGITSLQQTKEIITKQADKYGCQIKYGPDIETGLNPVINNLKLTNNFKKSLLNLSEDSLAPDQSLNTANSFTRYRELAPSVMSLIGAASLQYEKKSNLMDEKLAKYSLATMLKLTTDFLN</sequence>
<dbReference type="AlphaFoldDB" id="A0AAF0IA72"/>
<dbReference type="EMBL" id="CP110232">
    <property type="protein sequence ID" value="WEG74207.1"/>
    <property type="molecule type" value="Genomic_DNA"/>
</dbReference>
<dbReference type="PANTHER" id="PTHR11014">
    <property type="entry name" value="PEPTIDASE M20 FAMILY MEMBER"/>
    <property type="match status" value="1"/>
</dbReference>
<keyword evidence="2" id="KW-1185">Reference proteome</keyword>
<dbReference type="GO" id="GO:0016787">
    <property type="term" value="F:hydrolase activity"/>
    <property type="evidence" value="ECO:0007669"/>
    <property type="project" value="InterPro"/>
</dbReference>
<gene>
    <name evidence="1" type="ORF">OL234_04740</name>
</gene>
<evidence type="ECO:0000313" key="1">
    <source>
        <dbReference type="EMBL" id="WEG74207.1"/>
    </source>
</evidence>
<evidence type="ECO:0000313" key="2">
    <source>
        <dbReference type="Proteomes" id="UP001179647"/>
    </source>
</evidence>
<dbReference type="SUPFAM" id="SSF53187">
    <property type="entry name" value="Zn-dependent exopeptidases"/>
    <property type="match status" value="1"/>
</dbReference>
<dbReference type="RefSeq" id="WP_275470006.1">
    <property type="nucleotide sequence ID" value="NZ_CP110232.1"/>
</dbReference>
<dbReference type="PANTHER" id="PTHR11014:SF63">
    <property type="entry name" value="METALLOPEPTIDASE, PUTATIVE (AFU_ORTHOLOGUE AFUA_6G09600)-RELATED"/>
    <property type="match status" value="1"/>
</dbReference>
<dbReference type="InterPro" id="IPR036264">
    <property type="entry name" value="Bact_exopeptidase_dim_dom"/>
</dbReference>